<dbReference type="STRING" id="1293598.IV56_GL000219"/>
<gene>
    <name evidence="2" type="ORF">IV56_GL000219</name>
</gene>
<keyword evidence="3" id="KW-1185">Reference proteome</keyword>
<comment type="caution">
    <text evidence="2">The sequence shown here is derived from an EMBL/GenBank/DDBJ whole genome shotgun (WGS) entry which is preliminary data.</text>
</comment>
<keyword evidence="1" id="KW-1133">Transmembrane helix</keyword>
<feature type="transmembrane region" description="Helical" evidence="1">
    <location>
        <begin position="54"/>
        <end position="72"/>
    </location>
</feature>
<dbReference type="Proteomes" id="UP000050969">
    <property type="component" value="Unassembled WGS sequence"/>
</dbReference>
<protein>
    <submittedName>
        <fullName evidence="2">Uncharacterized protein</fullName>
    </submittedName>
</protein>
<evidence type="ECO:0000313" key="3">
    <source>
        <dbReference type="Proteomes" id="UP000050969"/>
    </source>
</evidence>
<dbReference type="PATRIC" id="fig|1293598.4.peg.233"/>
<feature type="transmembrane region" description="Helical" evidence="1">
    <location>
        <begin position="116"/>
        <end position="137"/>
    </location>
</feature>
<dbReference type="OrthoDB" id="2286534at2"/>
<organism evidence="2 3">
    <name type="scientific">Lacticaseibacillus saniviri JCM 17471 = DSM 24301</name>
    <dbReference type="NCBI Taxonomy" id="1293598"/>
    <lineage>
        <taxon>Bacteria</taxon>
        <taxon>Bacillati</taxon>
        <taxon>Bacillota</taxon>
        <taxon>Bacilli</taxon>
        <taxon>Lactobacillales</taxon>
        <taxon>Lactobacillaceae</taxon>
        <taxon>Lacticaseibacillus</taxon>
    </lineage>
</organism>
<keyword evidence="1" id="KW-0812">Transmembrane</keyword>
<keyword evidence="1" id="KW-0472">Membrane</keyword>
<proteinExistence type="predicted"/>
<feature type="transmembrane region" description="Helical" evidence="1">
    <location>
        <begin position="84"/>
        <end position="104"/>
    </location>
</feature>
<reference evidence="2 3" key="1">
    <citation type="journal article" date="2015" name="Genome Announc.">
        <title>Expanding the biotechnology potential of lactobacilli through comparative genomics of 213 strains and associated genera.</title>
        <authorList>
            <person name="Sun Z."/>
            <person name="Harris H.M."/>
            <person name="McCann A."/>
            <person name="Guo C."/>
            <person name="Argimon S."/>
            <person name="Zhang W."/>
            <person name="Yang X."/>
            <person name="Jeffery I.B."/>
            <person name="Cooney J.C."/>
            <person name="Kagawa T.F."/>
            <person name="Liu W."/>
            <person name="Song Y."/>
            <person name="Salvetti E."/>
            <person name="Wrobel A."/>
            <person name="Rasinkangas P."/>
            <person name="Parkhill J."/>
            <person name="Rea M.C."/>
            <person name="O'Sullivan O."/>
            <person name="Ritari J."/>
            <person name="Douillard F.P."/>
            <person name="Paul Ross R."/>
            <person name="Yang R."/>
            <person name="Briner A.E."/>
            <person name="Felis G.E."/>
            <person name="de Vos W.M."/>
            <person name="Barrangou R."/>
            <person name="Klaenhammer T.R."/>
            <person name="Caufield P.W."/>
            <person name="Cui Y."/>
            <person name="Zhang H."/>
            <person name="O'Toole P.W."/>
        </authorList>
    </citation>
    <scope>NUCLEOTIDE SEQUENCE [LARGE SCALE GENOMIC DNA]</scope>
    <source>
        <strain evidence="2 3">DSM 24301</strain>
    </source>
</reference>
<evidence type="ECO:0000256" key="1">
    <source>
        <dbReference type="SAM" id="Phobius"/>
    </source>
</evidence>
<name>A0A0R2MWJ2_9LACO</name>
<dbReference type="AlphaFoldDB" id="A0A0R2MWJ2"/>
<accession>A0A0R2MWJ2</accession>
<dbReference type="EMBL" id="JQCE01000075">
    <property type="protein sequence ID" value="KRO15130.1"/>
    <property type="molecule type" value="Genomic_DNA"/>
</dbReference>
<evidence type="ECO:0000313" key="2">
    <source>
        <dbReference type="EMBL" id="KRO15130.1"/>
    </source>
</evidence>
<sequence length="159" mass="17251">MMQNNATVTRVIRNLDFVGAIIMIVALFLGDFYADDGGAYAAQSVKGYRLILNSDYMLGTLLILLPAVMLIVKYISSLKNNVKLIELVCPIITIIFVFVLKGQVGDVADGTVSFAMGAWIYLLGNVLALIGAGAAFFNVDLEKKIQEVAKGNQKDTNNK</sequence>
<feature type="transmembrane region" description="Helical" evidence="1">
    <location>
        <begin position="12"/>
        <end position="34"/>
    </location>
</feature>